<dbReference type="PANTHER" id="PTHR21229:SF2">
    <property type="entry name" value="RE59932P"/>
    <property type="match status" value="1"/>
</dbReference>
<feature type="transmembrane region" description="Helical" evidence="1">
    <location>
        <begin position="89"/>
        <end position="112"/>
    </location>
</feature>
<feature type="transmembrane region" description="Helical" evidence="1">
    <location>
        <begin position="124"/>
        <end position="140"/>
    </location>
</feature>
<evidence type="ECO:0008006" key="4">
    <source>
        <dbReference type="Google" id="ProtNLM"/>
    </source>
</evidence>
<reference evidence="2 3" key="1">
    <citation type="submission" date="2022-01" db="EMBL/GenBank/DDBJ databases">
        <authorList>
            <person name="Xiong W."/>
            <person name="Schranz E."/>
        </authorList>
    </citation>
    <scope>NUCLEOTIDE SEQUENCE [LARGE SCALE GENOMIC DNA]</scope>
</reference>
<accession>A0AAU9LVS5</accession>
<evidence type="ECO:0000313" key="3">
    <source>
        <dbReference type="Proteomes" id="UP001157418"/>
    </source>
</evidence>
<keyword evidence="1" id="KW-0472">Membrane</keyword>
<keyword evidence="1" id="KW-0812">Transmembrane</keyword>
<name>A0AAU9LVS5_9ASTR</name>
<evidence type="ECO:0000313" key="2">
    <source>
        <dbReference type="EMBL" id="CAH1415894.1"/>
    </source>
</evidence>
<feature type="transmembrane region" description="Helical" evidence="1">
    <location>
        <begin position="152"/>
        <end position="174"/>
    </location>
</feature>
<keyword evidence="1" id="KW-1133">Transmembrane helix</keyword>
<protein>
    <recommendedName>
        <fullName evidence="4">Transmembrane protein</fullName>
    </recommendedName>
</protein>
<feature type="transmembrane region" description="Helical" evidence="1">
    <location>
        <begin position="58"/>
        <end position="77"/>
    </location>
</feature>
<keyword evidence="3" id="KW-1185">Reference proteome</keyword>
<proteinExistence type="predicted"/>
<sequence length="206" mass="23991">MCALADQHYLEVSCTPHGWDLLLYIFQFIRIVLFYCVIMLTGSGWCFRKPSLQGRDKLVFMTVTLIQVIVNVNLILIGETVSYSYIDRLSWIVVIILADFFCRFAVCVSFKWSPRARFERPESWLVMGIVYFNIWSILLRRGPDYAAYQCPWVFNIVLDETVNLVLCMVLFYIFRPSEKDECIVDEKAANMSLGDDEELGLLNSIY</sequence>
<gene>
    <name evidence="2" type="ORF">LVIROSA_LOCUS3705</name>
</gene>
<dbReference type="EMBL" id="CAKMRJ010000002">
    <property type="protein sequence ID" value="CAH1415894.1"/>
    <property type="molecule type" value="Genomic_DNA"/>
</dbReference>
<dbReference type="InterPro" id="IPR009637">
    <property type="entry name" value="GPR107/GPR108-like"/>
</dbReference>
<dbReference type="GO" id="GO:0016020">
    <property type="term" value="C:membrane"/>
    <property type="evidence" value="ECO:0007669"/>
    <property type="project" value="InterPro"/>
</dbReference>
<evidence type="ECO:0000256" key="1">
    <source>
        <dbReference type="SAM" id="Phobius"/>
    </source>
</evidence>
<dbReference type="AlphaFoldDB" id="A0AAU9LVS5"/>
<dbReference type="PANTHER" id="PTHR21229">
    <property type="entry name" value="LUNG SEVEN TRANSMEMBRANE RECEPTOR"/>
    <property type="match status" value="1"/>
</dbReference>
<comment type="caution">
    <text evidence="2">The sequence shown here is derived from an EMBL/GenBank/DDBJ whole genome shotgun (WGS) entry which is preliminary data.</text>
</comment>
<dbReference type="Proteomes" id="UP001157418">
    <property type="component" value="Unassembled WGS sequence"/>
</dbReference>
<organism evidence="2 3">
    <name type="scientific">Lactuca virosa</name>
    <dbReference type="NCBI Taxonomy" id="75947"/>
    <lineage>
        <taxon>Eukaryota</taxon>
        <taxon>Viridiplantae</taxon>
        <taxon>Streptophyta</taxon>
        <taxon>Embryophyta</taxon>
        <taxon>Tracheophyta</taxon>
        <taxon>Spermatophyta</taxon>
        <taxon>Magnoliopsida</taxon>
        <taxon>eudicotyledons</taxon>
        <taxon>Gunneridae</taxon>
        <taxon>Pentapetalae</taxon>
        <taxon>asterids</taxon>
        <taxon>campanulids</taxon>
        <taxon>Asterales</taxon>
        <taxon>Asteraceae</taxon>
        <taxon>Cichorioideae</taxon>
        <taxon>Cichorieae</taxon>
        <taxon>Lactucinae</taxon>
        <taxon>Lactuca</taxon>
    </lineage>
</organism>
<dbReference type="GO" id="GO:0005794">
    <property type="term" value="C:Golgi apparatus"/>
    <property type="evidence" value="ECO:0007669"/>
    <property type="project" value="TreeGrafter"/>
</dbReference>
<feature type="transmembrane region" description="Helical" evidence="1">
    <location>
        <begin position="21"/>
        <end position="46"/>
    </location>
</feature>